<evidence type="ECO:0000313" key="1">
    <source>
        <dbReference type="EMBL" id="KCW58354.1"/>
    </source>
</evidence>
<dbReference type="InParanoid" id="A0A059AX73"/>
<proteinExistence type="predicted"/>
<dbReference type="EMBL" id="KK198760">
    <property type="protein sequence ID" value="KCW58354.1"/>
    <property type="molecule type" value="Genomic_DNA"/>
</dbReference>
<reference evidence="1" key="1">
    <citation type="submission" date="2013-07" db="EMBL/GenBank/DDBJ databases">
        <title>The genome of Eucalyptus grandis.</title>
        <authorList>
            <person name="Schmutz J."/>
            <person name="Hayes R."/>
            <person name="Myburg A."/>
            <person name="Tuskan G."/>
            <person name="Grattapaglia D."/>
            <person name="Rokhsar D.S."/>
        </authorList>
    </citation>
    <scope>NUCLEOTIDE SEQUENCE</scope>
    <source>
        <tissue evidence="1">Leaf extractions</tissue>
    </source>
</reference>
<protein>
    <submittedName>
        <fullName evidence="1">Uncharacterized protein</fullName>
    </submittedName>
</protein>
<dbReference type="Gramene" id="KCW58354">
    <property type="protein sequence ID" value="KCW58354"/>
    <property type="gene ID" value="EUGRSUZ_H01038"/>
</dbReference>
<sequence>MNFKFRLVMKKAIIFASHCHVSNHTFNRVFRGKDIISFTIITIEQHDFIYRATPMDIFSLSNYCNEYHTP</sequence>
<gene>
    <name evidence="1" type="ORF">EUGRSUZ_H01038</name>
</gene>
<accession>A0A059AX73</accession>
<organism evidence="1">
    <name type="scientific">Eucalyptus grandis</name>
    <name type="common">Flooded gum</name>
    <dbReference type="NCBI Taxonomy" id="71139"/>
    <lineage>
        <taxon>Eukaryota</taxon>
        <taxon>Viridiplantae</taxon>
        <taxon>Streptophyta</taxon>
        <taxon>Embryophyta</taxon>
        <taxon>Tracheophyta</taxon>
        <taxon>Spermatophyta</taxon>
        <taxon>Magnoliopsida</taxon>
        <taxon>eudicotyledons</taxon>
        <taxon>Gunneridae</taxon>
        <taxon>Pentapetalae</taxon>
        <taxon>rosids</taxon>
        <taxon>malvids</taxon>
        <taxon>Myrtales</taxon>
        <taxon>Myrtaceae</taxon>
        <taxon>Myrtoideae</taxon>
        <taxon>Eucalypteae</taxon>
        <taxon>Eucalyptus</taxon>
    </lineage>
</organism>
<dbReference type="AlphaFoldDB" id="A0A059AX73"/>
<name>A0A059AX73_EUCGR</name>